<dbReference type="AlphaFoldDB" id="A0A251RNA4"/>
<dbReference type="EMBL" id="CM007906">
    <property type="protein sequence ID" value="OTF85757.1"/>
    <property type="molecule type" value="Genomic_DNA"/>
</dbReference>
<dbReference type="Gramene" id="mRNA:HanXRQr2_Chr16g0738971">
    <property type="protein sequence ID" value="mRNA:HanXRQr2_Chr16g0738971"/>
    <property type="gene ID" value="HanXRQr2_Chr16g0738971"/>
</dbReference>
<accession>A0A251RNA4</accession>
<protein>
    <submittedName>
        <fullName evidence="2">Uncharacterized protein</fullName>
    </submittedName>
</protein>
<organism evidence="2 3">
    <name type="scientific">Helianthus annuus</name>
    <name type="common">Common sunflower</name>
    <dbReference type="NCBI Taxonomy" id="4232"/>
    <lineage>
        <taxon>Eukaryota</taxon>
        <taxon>Viridiplantae</taxon>
        <taxon>Streptophyta</taxon>
        <taxon>Embryophyta</taxon>
        <taxon>Tracheophyta</taxon>
        <taxon>Spermatophyta</taxon>
        <taxon>Magnoliopsida</taxon>
        <taxon>eudicotyledons</taxon>
        <taxon>Gunneridae</taxon>
        <taxon>Pentapetalae</taxon>
        <taxon>asterids</taxon>
        <taxon>campanulids</taxon>
        <taxon>Asterales</taxon>
        <taxon>Asteraceae</taxon>
        <taxon>Asteroideae</taxon>
        <taxon>Heliantheae alliance</taxon>
        <taxon>Heliantheae</taxon>
        <taxon>Helianthus</taxon>
    </lineage>
</organism>
<name>A0A251RNA4_HELAN</name>
<dbReference type="InParanoid" id="A0A251RNA4"/>
<sequence>MTSLMFDPSLCIQHTCVKWIMGQGIFVEAADPNVTTPFERQKNASVMLITGCADSGGVGCYRRMCLRWCYRAD</sequence>
<proteinExistence type="predicted"/>
<gene>
    <name evidence="2" type="ORF">HannXRQ_Chr17g0543391</name>
    <name evidence="1" type="ORF">HanXRQr2_Chr16g0738971</name>
</gene>
<evidence type="ECO:0000313" key="1">
    <source>
        <dbReference type="EMBL" id="KAF5759243.1"/>
    </source>
</evidence>
<keyword evidence="3" id="KW-1185">Reference proteome</keyword>
<dbReference type="Proteomes" id="UP000215914">
    <property type="component" value="Chromosome 17"/>
</dbReference>
<reference evidence="1" key="3">
    <citation type="submission" date="2020-06" db="EMBL/GenBank/DDBJ databases">
        <title>Helianthus annuus Genome sequencing and assembly Release 2.</title>
        <authorList>
            <person name="Gouzy J."/>
            <person name="Langlade N."/>
            <person name="Munos S."/>
        </authorList>
    </citation>
    <scope>NUCLEOTIDE SEQUENCE</scope>
    <source>
        <tissue evidence="1">Leaves</tissue>
    </source>
</reference>
<dbReference type="EMBL" id="MNCJ02000331">
    <property type="protein sequence ID" value="KAF5759243.1"/>
    <property type="molecule type" value="Genomic_DNA"/>
</dbReference>
<evidence type="ECO:0000313" key="3">
    <source>
        <dbReference type="Proteomes" id="UP000215914"/>
    </source>
</evidence>
<reference evidence="2" key="2">
    <citation type="submission" date="2017-02" db="EMBL/GenBank/DDBJ databases">
        <title>Sunflower complete genome.</title>
        <authorList>
            <person name="Langlade N."/>
            <person name="Munos S."/>
        </authorList>
    </citation>
    <scope>NUCLEOTIDE SEQUENCE [LARGE SCALE GENOMIC DNA]</scope>
    <source>
        <tissue evidence="2">Leaves</tissue>
    </source>
</reference>
<evidence type="ECO:0000313" key="2">
    <source>
        <dbReference type="EMBL" id="OTF85757.1"/>
    </source>
</evidence>
<reference evidence="1 3" key="1">
    <citation type="journal article" date="2017" name="Nature">
        <title>The sunflower genome provides insights into oil metabolism, flowering and Asterid evolution.</title>
        <authorList>
            <person name="Badouin H."/>
            <person name="Gouzy J."/>
            <person name="Grassa C.J."/>
            <person name="Murat F."/>
            <person name="Staton S.E."/>
            <person name="Cottret L."/>
            <person name="Lelandais-Briere C."/>
            <person name="Owens G.L."/>
            <person name="Carrere S."/>
            <person name="Mayjonade B."/>
            <person name="Legrand L."/>
            <person name="Gill N."/>
            <person name="Kane N.C."/>
            <person name="Bowers J.E."/>
            <person name="Hubner S."/>
            <person name="Bellec A."/>
            <person name="Berard A."/>
            <person name="Berges H."/>
            <person name="Blanchet N."/>
            <person name="Boniface M.C."/>
            <person name="Brunel D."/>
            <person name="Catrice O."/>
            <person name="Chaidir N."/>
            <person name="Claudel C."/>
            <person name="Donnadieu C."/>
            <person name="Faraut T."/>
            <person name="Fievet G."/>
            <person name="Helmstetter N."/>
            <person name="King M."/>
            <person name="Knapp S.J."/>
            <person name="Lai Z."/>
            <person name="Le Paslier M.C."/>
            <person name="Lippi Y."/>
            <person name="Lorenzon L."/>
            <person name="Mandel J.R."/>
            <person name="Marage G."/>
            <person name="Marchand G."/>
            <person name="Marquand E."/>
            <person name="Bret-Mestries E."/>
            <person name="Morien E."/>
            <person name="Nambeesan S."/>
            <person name="Nguyen T."/>
            <person name="Pegot-Espagnet P."/>
            <person name="Pouilly N."/>
            <person name="Raftis F."/>
            <person name="Sallet E."/>
            <person name="Schiex T."/>
            <person name="Thomas J."/>
            <person name="Vandecasteele C."/>
            <person name="Vares D."/>
            <person name="Vear F."/>
            <person name="Vautrin S."/>
            <person name="Crespi M."/>
            <person name="Mangin B."/>
            <person name="Burke J.M."/>
            <person name="Salse J."/>
            <person name="Munos S."/>
            <person name="Vincourt P."/>
            <person name="Rieseberg L.H."/>
            <person name="Langlade N.B."/>
        </authorList>
    </citation>
    <scope>NUCLEOTIDE SEQUENCE [LARGE SCALE GENOMIC DNA]</scope>
    <source>
        <strain evidence="3">cv. SF193</strain>
        <tissue evidence="1">Leaves</tissue>
    </source>
</reference>